<proteinExistence type="inferred from homology"/>
<dbReference type="InterPro" id="IPR050432">
    <property type="entry name" value="FAD-linked_Oxidoreductases_BP"/>
</dbReference>
<keyword evidence="3" id="KW-0732">Signal</keyword>
<feature type="chain" id="PRO_5014196828" evidence="3">
    <location>
        <begin position="19"/>
        <end position="580"/>
    </location>
</feature>
<dbReference type="EMBL" id="CP023324">
    <property type="protein sequence ID" value="ATY63301.1"/>
    <property type="molecule type" value="Genomic_DNA"/>
</dbReference>
<name>A0A2H4SJL3_CORMI</name>
<dbReference type="AlphaFoldDB" id="A0A2H4SJL3"/>
<feature type="signal peptide" evidence="3">
    <location>
        <begin position="1"/>
        <end position="18"/>
    </location>
</feature>
<evidence type="ECO:0000313" key="5">
    <source>
        <dbReference type="EMBL" id="ATY63301.1"/>
    </source>
</evidence>
<dbReference type="Gene3D" id="3.30.465.10">
    <property type="match status" value="2"/>
</dbReference>
<reference evidence="5 6" key="1">
    <citation type="journal article" date="2017" name="BMC Genomics">
        <title>Chromosome level assembly and secondary metabolite potential of the parasitic fungus Cordyceps militaris.</title>
        <authorList>
            <person name="Kramer G.J."/>
            <person name="Nodwell J.R."/>
        </authorList>
    </citation>
    <scope>NUCLEOTIDE SEQUENCE [LARGE SCALE GENOMIC DNA]</scope>
    <source>
        <strain evidence="5 6">ATCC 34164</strain>
    </source>
</reference>
<protein>
    <submittedName>
        <fullName evidence="5">FAD-type 2</fullName>
    </submittedName>
</protein>
<dbReference type="InterPro" id="IPR016166">
    <property type="entry name" value="FAD-bd_PCMH"/>
</dbReference>
<dbReference type="VEuPathDB" id="FungiDB:CCM_08013"/>
<dbReference type="GO" id="GO:0016491">
    <property type="term" value="F:oxidoreductase activity"/>
    <property type="evidence" value="ECO:0007669"/>
    <property type="project" value="UniProtKB-KW"/>
</dbReference>
<evidence type="ECO:0000256" key="1">
    <source>
        <dbReference type="ARBA" id="ARBA00005466"/>
    </source>
</evidence>
<evidence type="ECO:0000259" key="4">
    <source>
        <dbReference type="PROSITE" id="PS51387"/>
    </source>
</evidence>
<dbReference type="Proteomes" id="UP000323067">
    <property type="component" value="Chromosome vii"/>
</dbReference>
<dbReference type="PROSITE" id="PS51387">
    <property type="entry name" value="FAD_PCMH"/>
    <property type="match status" value="1"/>
</dbReference>
<dbReference type="Pfam" id="PF01565">
    <property type="entry name" value="FAD_binding_4"/>
    <property type="match status" value="1"/>
</dbReference>
<dbReference type="InterPro" id="IPR012951">
    <property type="entry name" value="BBE"/>
</dbReference>
<dbReference type="Pfam" id="PF08031">
    <property type="entry name" value="BBE"/>
    <property type="match status" value="1"/>
</dbReference>
<evidence type="ECO:0000256" key="2">
    <source>
        <dbReference type="ARBA" id="ARBA00023002"/>
    </source>
</evidence>
<dbReference type="OrthoDB" id="9983560at2759"/>
<accession>A0A2H4SJL3</accession>
<dbReference type="VEuPathDB" id="FungiDB:A9K55_007013"/>
<keyword evidence="2" id="KW-0560">Oxidoreductase</keyword>
<dbReference type="InterPro" id="IPR006094">
    <property type="entry name" value="Oxid_FAD_bind_N"/>
</dbReference>
<evidence type="ECO:0000256" key="3">
    <source>
        <dbReference type="SAM" id="SignalP"/>
    </source>
</evidence>
<sequence length="580" mass="62350">MSRSALSLCLLLAPVALSLPQHAATNRTNGPSCRYLPQDAQWPSPQSWSQLNATVQGRLLPGEPLAHVCHGADHDAAACADLAAHWTEQAPYASDPVSIMSPFWANNSCTPFTGPAAPCLQGNYASYAINVSSAADVVAGLQFARQSNVRVQVKNTGHDYLGRSTGQGSLALWTHNLKTIRFLNYTSDRYTGPAAKLGAGVQAFEVYPAAAAHGLRVVGGYCPTVGIAGGYLQGAGHGPLLGTYGLAADNTLEVEVVTVQGKHLVASPTQNADLFWALNGGGGGNYGVVLSVTTRAHRDGPVAGASLTVLPTARANDTEAHWRVVAAWHRHLLYLDTLPGFTSVYHISSTSFQLSQATYADHGVADIQRALDPFLTQVRQLGFNYTLETNVQTSYYDHYVKYNPKLPYGSYFNNETIGGRLISRDAVRTNLPQVVQAIRRIANSGAGTFVNGVAGNANRARSSSNVPGTNAVLPAWRDALYHLIIEIVYPGDAPSAQLVRVQSDMNGHQELLRAASPVGGAYINEATFDNAHWKEDYFGANYDKLLRVKKRYDPQFVLYGPASVGSDTWVRASDGRLCRK</sequence>
<dbReference type="InterPro" id="IPR016169">
    <property type="entry name" value="FAD-bd_PCMH_sub2"/>
</dbReference>
<dbReference type="InterPro" id="IPR036318">
    <property type="entry name" value="FAD-bd_PCMH-like_sf"/>
</dbReference>
<gene>
    <name evidence="5" type="ORF">A9K55_007013</name>
</gene>
<comment type="similarity">
    <text evidence="1">Belongs to the oxygen-dependent FAD-linked oxidoreductase family.</text>
</comment>
<evidence type="ECO:0000313" key="6">
    <source>
        <dbReference type="Proteomes" id="UP000323067"/>
    </source>
</evidence>
<dbReference type="PANTHER" id="PTHR13878">
    <property type="entry name" value="GULONOLACTONE OXIDASE"/>
    <property type="match status" value="1"/>
</dbReference>
<feature type="domain" description="FAD-binding PCMH-type" evidence="4">
    <location>
        <begin position="120"/>
        <end position="299"/>
    </location>
</feature>
<dbReference type="PANTHER" id="PTHR13878:SF91">
    <property type="entry name" value="FAD BINDING DOMAIN PROTEIN (AFU_ORTHOLOGUE AFUA_6G12070)-RELATED"/>
    <property type="match status" value="1"/>
</dbReference>
<dbReference type="GO" id="GO:0071949">
    <property type="term" value="F:FAD binding"/>
    <property type="evidence" value="ECO:0007669"/>
    <property type="project" value="InterPro"/>
</dbReference>
<organism evidence="5 6">
    <name type="scientific">Cordyceps militaris</name>
    <name type="common">Caterpillar fungus</name>
    <name type="synonym">Clavaria militaris</name>
    <dbReference type="NCBI Taxonomy" id="73501"/>
    <lineage>
        <taxon>Eukaryota</taxon>
        <taxon>Fungi</taxon>
        <taxon>Dikarya</taxon>
        <taxon>Ascomycota</taxon>
        <taxon>Pezizomycotina</taxon>
        <taxon>Sordariomycetes</taxon>
        <taxon>Hypocreomycetidae</taxon>
        <taxon>Hypocreales</taxon>
        <taxon>Cordycipitaceae</taxon>
        <taxon>Cordyceps</taxon>
    </lineage>
</organism>
<dbReference type="SUPFAM" id="SSF56176">
    <property type="entry name" value="FAD-binding/transporter-associated domain-like"/>
    <property type="match status" value="1"/>
</dbReference>